<evidence type="ECO:0000256" key="4">
    <source>
        <dbReference type="ARBA" id="ARBA00022801"/>
    </source>
</evidence>
<dbReference type="NCBIfam" id="NF003740">
    <property type="entry name" value="PRK05337.1"/>
    <property type="match status" value="1"/>
</dbReference>
<accession>A0A3S4CIM2</accession>
<sequence>MPANATILGGIAGTELTAAERDFFRAADPWGFILFGRNVDNPDQLRRLTGDLREAVGRDAVVTVDQEGGRVQRLRGPHWTEWPAPLDQAAVGPRAMWLRYALIGRELRAVGIDSNCAPTLDVAQADTHPFLRNRCFGTDPDTVATLGRAAADGMLAAGVLPVMKHMPGHGRAVADSHHDLPMVAAPPADLEAMDFVPFRALNDLPMGMTAHIRFTALDDAPATASRRMIGLIRDRIGFDGLLMTDDITMNALSGTQAERAAASVAAGCDLVLHCNGTIADMEPVVAAAGAMTPDAQRRAAAALAQRRAPQDMDFAALMAEWRSLTGAIA</sequence>
<dbReference type="EMBL" id="UZWE01000024">
    <property type="protein sequence ID" value="VDS08008.1"/>
    <property type="molecule type" value="Genomic_DNA"/>
</dbReference>
<dbReference type="InterPro" id="IPR036962">
    <property type="entry name" value="Glyco_hydro_3_N_sf"/>
</dbReference>
<feature type="domain" description="Glycoside hydrolase family 3 N-terminal" evidence="6">
    <location>
        <begin position="31"/>
        <end position="285"/>
    </location>
</feature>
<dbReference type="GO" id="GO:0004563">
    <property type="term" value="F:beta-N-acetylhexosaminidase activity"/>
    <property type="evidence" value="ECO:0007669"/>
    <property type="project" value="UniProtKB-EC"/>
</dbReference>
<reference evidence="7 8" key="1">
    <citation type="submission" date="2018-12" db="EMBL/GenBank/DDBJ databases">
        <authorList>
            <person name="Criscuolo A."/>
        </authorList>
    </citation>
    <scope>NUCLEOTIDE SEQUENCE [LARGE SCALE GENOMIC DNA]</scope>
    <source>
        <strain evidence="7">ACIP1116241</strain>
    </source>
</reference>
<comment type="similarity">
    <text evidence="2">Belongs to the glycosyl hydrolase 3 family.</text>
</comment>
<dbReference type="OrthoDB" id="9786661at2"/>
<protein>
    <recommendedName>
        <fullName evidence="3">beta-N-acetylhexosaminidase</fullName>
        <ecNumber evidence="3">3.2.1.52</ecNumber>
    </recommendedName>
</protein>
<dbReference type="Proteomes" id="UP000270743">
    <property type="component" value="Unassembled WGS sequence"/>
</dbReference>
<dbReference type="AlphaFoldDB" id="A0A3S4CIM2"/>
<gene>
    <name evidence="7" type="primary">nagZ</name>
    <name evidence="7" type="ORF">PARHAE_01189</name>
</gene>
<dbReference type="Pfam" id="PF00933">
    <property type="entry name" value="Glyco_hydro_3"/>
    <property type="match status" value="1"/>
</dbReference>
<dbReference type="SUPFAM" id="SSF51445">
    <property type="entry name" value="(Trans)glycosidases"/>
    <property type="match status" value="1"/>
</dbReference>
<keyword evidence="8" id="KW-1185">Reference proteome</keyword>
<dbReference type="PANTHER" id="PTHR30480">
    <property type="entry name" value="BETA-HEXOSAMINIDASE-RELATED"/>
    <property type="match status" value="1"/>
</dbReference>
<keyword evidence="4 7" id="KW-0378">Hydrolase</keyword>
<dbReference type="Gene3D" id="3.20.20.300">
    <property type="entry name" value="Glycoside hydrolase, family 3, N-terminal domain"/>
    <property type="match status" value="1"/>
</dbReference>
<dbReference type="InterPro" id="IPR019800">
    <property type="entry name" value="Glyco_hydro_3_AS"/>
</dbReference>
<organism evidence="7 8">
    <name type="scientific">Paracoccus haematequi</name>
    <dbReference type="NCBI Taxonomy" id="2491866"/>
    <lineage>
        <taxon>Bacteria</taxon>
        <taxon>Pseudomonadati</taxon>
        <taxon>Pseudomonadota</taxon>
        <taxon>Alphaproteobacteria</taxon>
        <taxon>Rhodobacterales</taxon>
        <taxon>Paracoccaceae</taxon>
        <taxon>Paracoccus</taxon>
    </lineage>
</organism>
<dbReference type="InterPro" id="IPR001764">
    <property type="entry name" value="Glyco_hydro_3_N"/>
</dbReference>
<evidence type="ECO:0000256" key="3">
    <source>
        <dbReference type="ARBA" id="ARBA00012663"/>
    </source>
</evidence>
<dbReference type="EC" id="3.2.1.52" evidence="3"/>
<name>A0A3S4CIM2_9RHOB</name>
<evidence type="ECO:0000259" key="6">
    <source>
        <dbReference type="Pfam" id="PF00933"/>
    </source>
</evidence>
<dbReference type="PANTHER" id="PTHR30480:SF13">
    <property type="entry name" value="BETA-HEXOSAMINIDASE"/>
    <property type="match status" value="1"/>
</dbReference>
<dbReference type="PROSITE" id="PS00775">
    <property type="entry name" value="GLYCOSYL_HYDROL_F3"/>
    <property type="match status" value="1"/>
</dbReference>
<dbReference type="InterPro" id="IPR050226">
    <property type="entry name" value="NagZ_Beta-hexosaminidase"/>
</dbReference>
<evidence type="ECO:0000256" key="2">
    <source>
        <dbReference type="ARBA" id="ARBA00005336"/>
    </source>
</evidence>
<evidence type="ECO:0000256" key="1">
    <source>
        <dbReference type="ARBA" id="ARBA00001231"/>
    </source>
</evidence>
<dbReference type="GO" id="GO:0009254">
    <property type="term" value="P:peptidoglycan turnover"/>
    <property type="evidence" value="ECO:0007669"/>
    <property type="project" value="TreeGrafter"/>
</dbReference>
<evidence type="ECO:0000256" key="5">
    <source>
        <dbReference type="ARBA" id="ARBA00023295"/>
    </source>
</evidence>
<dbReference type="RefSeq" id="WP_126153687.1">
    <property type="nucleotide sequence ID" value="NZ_UZWE01000024.1"/>
</dbReference>
<dbReference type="InterPro" id="IPR017853">
    <property type="entry name" value="GH"/>
</dbReference>
<dbReference type="GO" id="GO:0005975">
    <property type="term" value="P:carbohydrate metabolic process"/>
    <property type="evidence" value="ECO:0007669"/>
    <property type="project" value="InterPro"/>
</dbReference>
<proteinExistence type="inferred from homology"/>
<evidence type="ECO:0000313" key="8">
    <source>
        <dbReference type="Proteomes" id="UP000270743"/>
    </source>
</evidence>
<evidence type="ECO:0000313" key="7">
    <source>
        <dbReference type="EMBL" id="VDS08008.1"/>
    </source>
</evidence>
<keyword evidence="5 7" id="KW-0326">Glycosidase</keyword>
<comment type="catalytic activity">
    <reaction evidence="1">
        <text>Hydrolysis of terminal non-reducing N-acetyl-D-hexosamine residues in N-acetyl-beta-D-hexosaminides.</text>
        <dbReference type="EC" id="3.2.1.52"/>
    </reaction>
</comment>